<evidence type="ECO:0000259" key="1">
    <source>
        <dbReference type="Pfam" id="PF13454"/>
    </source>
</evidence>
<dbReference type="PANTHER" id="PTHR40254">
    <property type="entry name" value="BLR0577 PROTEIN"/>
    <property type="match status" value="1"/>
</dbReference>
<feature type="domain" description="FAD-dependent urate hydroxylase HpyO/Asp monooxygenase CreE-like FAD/NAD(P)-binding" evidence="1">
    <location>
        <begin position="7"/>
        <end position="175"/>
    </location>
</feature>
<proteinExistence type="predicted"/>
<reference evidence="2 3" key="1">
    <citation type="submission" date="2017-07" db="EMBL/GenBank/DDBJ databases">
        <title>Phylogenetic study on the rhizospheric bacterium Ochrobactrum sp. A44.</title>
        <authorList>
            <person name="Krzyzanowska D.M."/>
            <person name="Ossowicki A."/>
            <person name="Rajewska M."/>
            <person name="Maciag T."/>
            <person name="Kaczynski Z."/>
            <person name="Czerwicka M."/>
            <person name="Jafra S."/>
        </authorList>
    </citation>
    <scope>NUCLEOTIDE SEQUENCE [LARGE SCALE GENOMIC DNA]</scope>
    <source>
        <strain evidence="2 3">PR17</strain>
    </source>
</reference>
<organism evidence="2 3">
    <name type="scientific">Brucella rhizosphaerae</name>
    <dbReference type="NCBI Taxonomy" id="571254"/>
    <lineage>
        <taxon>Bacteria</taxon>
        <taxon>Pseudomonadati</taxon>
        <taxon>Pseudomonadota</taxon>
        <taxon>Alphaproteobacteria</taxon>
        <taxon>Hyphomicrobiales</taxon>
        <taxon>Brucellaceae</taxon>
        <taxon>Brucella/Ochrobactrum group</taxon>
        <taxon>Brucella</taxon>
    </lineage>
</organism>
<dbReference type="SUPFAM" id="SSF51905">
    <property type="entry name" value="FAD/NAD(P)-binding domain"/>
    <property type="match status" value="1"/>
</dbReference>
<dbReference type="PANTHER" id="PTHR40254:SF1">
    <property type="entry name" value="BLR0577 PROTEIN"/>
    <property type="match status" value="1"/>
</dbReference>
<dbReference type="OrthoDB" id="6309046at2"/>
<protein>
    <submittedName>
        <fullName evidence="2">FAD-NAD(P)-binding family protein</fullName>
    </submittedName>
</protein>
<dbReference type="EMBL" id="NNRK01000004">
    <property type="protein sequence ID" value="OYR19463.1"/>
    <property type="molecule type" value="Genomic_DNA"/>
</dbReference>
<keyword evidence="3" id="KW-1185">Reference proteome</keyword>
<evidence type="ECO:0000313" key="2">
    <source>
        <dbReference type="EMBL" id="OYR19463.1"/>
    </source>
</evidence>
<sequence>MPWKIGIVGMGPRGLALLDRISDAFSNVDQRVEIYIFEPLEPGCGVHFVDQPQYILANTVCSQITTFGPVKHSHLRPIGCPSLFDWARDRGYRVADPEDGHRLVQENDYLPRAILGQYLAWSYRYIVRNLPSNISVVHHSSSAICLNQSSTLELRLETDAGSLISVDNVFICTGHSARHRGDATASQFSDDDWPYPVEKKIQSLPDGYRIGVEGMGLTALDIVSAATIGRGGTFDRNGEDIVYKPSGRELKIFCFSRTGIPLFARARNQKGAHWNFQPHFISIGNIDRIRQNKCLTDEQKLGQLDFDLDLLPLIEAEMELVYYTTFIRQTQGPDDAEKFAEHYLSAGQQSAVPQDYISRIPVSSHFSFSSLIEAVPASIANDENIYRRWLLSRLKQDIAEGRLGNINSPIKAACDVLRDVRPSLRYAVDFAGLTAKSHSFFLEQFVPLMNRIAVGPPLQKLEEFCALIEAGVIDVGLGPIQTVQSDAKGRFTLRGTAGEREVDHLVNARIPLSSTLSKTQGIVHSMIESGLAKPFRNGDYSPGGIAVTETYRVIPENSKTSPQIWALGTPVEGARFYTFVLSAPGAASSPLTEAQTCVDDMMQTSRKSSTLMTLKNDRARERSLLANVSAA</sequence>
<dbReference type="RefSeq" id="WP_094573443.1">
    <property type="nucleotide sequence ID" value="NZ_JBHEEL010000029.1"/>
</dbReference>
<dbReference type="Pfam" id="PF13454">
    <property type="entry name" value="NAD_binding_9"/>
    <property type="match status" value="1"/>
</dbReference>
<dbReference type="InterPro" id="IPR038732">
    <property type="entry name" value="HpyO/CreE_NAD-binding"/>
</dbReference>
<dbReference type="AlphaFoldDB" id="A0A256FXA9"/>
<gene>
    <name evidence="2" type="ORF">CEV32_4957</name>
</gene>
<comment type="caution">
    <text evidence="2">The sequence shown here is derived from an EMBL/GenBank/DDBJ whole genome shotgun (WGS) entry which is preliminary data.</text>
</comment>
<dbReference type="InterPro" id="IPR036188">
    <property type="entry name" value="FAD/NAD-bd_sf"/>
</dbReference>
<evidence type="ECO:0000313" key="3">
    <source>
        <dbReference type="Proteomes" id="UP000216345"/>
    </source>
</evidence>
<accession>A0A256FXA9</accession>
<name>A0A256FXA9_9HYPH</name>
<dbReference type="InterPro" id="IPR052189">
    <property type="entry name" value="L-asp_N-monooxygenase_NS-form"/>
</dbReference>
<dbReference type="Proteomes" id="UP000216345">
    <property type="component" value="Unassembled WGS sequence"/>
</dbReference>